<dbReference type="AlphaFoldDB" id="A0AAU3HZS1"/>
<proteinExistence type="predicted"/>
<accession>A0AAU3HZS1</accession>
<feature type="region of interest" description="Disordered" evidence="2">
    <location>
        <begin position="537"/>
        <end position="563"/>
    </location>
</feature>
<evidence type="ECO:0000313" key="4">
    <source>
        <dbReference type="EMBL" id="WTZ10611.1"/>
    </source>
</evidence>
<feature type="compositionally biased region" description="Basic and acidic residues" evidence="2">
    <location>
        <begin position="54"/>
        <end position="72"/>
    </location>
</feature>
<dbReference type="InterPro" id="IPR050639">
    <property type="entry name" value="SSR_resolvase"/>
</dbReference>
<sequence>MDNDLVQRARWGDLQGQTWAGLVRLSFEVDEGPATTADDATGSTDAKPAFRPMTGRDIKSRDEQEKDNRSFVESRGGRYVYTYEEPDTSAWKRKRVRLPNGEIGYRVIRPVFEGALEDLKRGTAPNGERLDGLIVYDIDRLTRDNRHLEDAIEVVENFGRPIIDITGTLDLLTDNGRTVARIVTATNNKQSADTARRVARKHEALQKAGIPTGGRRPFGWKEDKRTLDPDESKWLRQIVDWLLAGNSVGAVIRKLKKAGVTTASGHEWSHPGLKAVIRNPRMCGYRSRQVIDVDPVTGTANTRVEIVLNDEGKPVRGQWEPVISVEEWEAVTELVGSNPAPGLGKNTRKYLLRGTLRCDRDGCGVALRAVKAEKRLNKPEGYFYYVCPSSGSSTPGCGGTRISGPESDKVVSMMVIARHQEETAKRQATAEPTAWDKEEDLARVLEDIDDLKQARKARIITAETYFTQLAEHEAEKRRLTSERNRFLRNRHVSKGATIALDEETWKDLLLSEKRAYVEDLLIAVLVSPAVGRGKPVRDRLTPLWRPKGNQAEEAEAARESGAP</sequence>
<dbReference type="InterPro" id="IPR038109">
    <property type="entry name" value="DNA_bind_recomb_sf"/>
</dbReference>
<dbReference type="InterPro" id="IPR006119">
    <property type="entry name" value="Resolv_N"/>
</dbReference>
<feature type="region of interest" description="Disordered" evidence="2">
    <location>
        <begin position="203"/>
        <end position="224"/>
    </location>
</feature>
<evidence type="ECO:0000256" key="2">
    <source>
        <dbReference type="SAM" id="MobiDB-lite"/>
    </source>
</evidence>
<dbReference type="InterPro" id="IPR036162">
    <property type="entry name" value="Resolvase-like_N_sf"/>
</dbReference>
<dbReference type="PANTHER" id="PTHR30461:SF23">
    <property type="entry name" value="DNA RECOMBINASE-RELATED"/>
    <property type="match status" value="1"/>
</dbReference>
<protein>
    <submittedName>
        <fullName evidence="4">Recombinase family protein</fullName>
    </submittedName>
</protein>
<dbReference type="Gene3D" id="3.40.50.1390">
    <property type="entry name" value="Resolvase, N-terminal catalytic domain"/>
    <property type="match status" value="1"/>
</dbReference>
<dbReference type="SUPFAM" id="SSF53041">
    <property type="entry name" value="Resolvase-like"/>
    <property type="match status" value="1"/>
</dbReference>
<dbReference type="PANTHER" id="PTHR30461">
    <property type="entry name" value="DNA-INVERTASE FROM LAMBDOID PROPHAGE"/>
    <property type="match status" value="1"/>
</dbReference>
<keyword evidence="1" id="KW-0175">Coiled coil</keyword>
<dbReference type="SMART" id="SM00857">
    <property type="entry name" value="Resolvase"/>
    <property type="match status" value="1"/>
</dbReference>
<dbReference type="CDD" id="cd00338">
    <property type="entry name" value="Ser_Recombinase"/>
    <property type="match status" value="1"/>
</dbReference>
<organism evidence="4">
    <name type="scientific">Streptomyces sp. NBC_01393</name>
    <dbReference type="NCBI Taxonomy" id="2903851"/>
    <lineage>
        <taxon>Bacteria</taxon>
        <taxon>Bacillati</taxon>
        <taxon>Actinomycetota</taxon>
        <taxon>Actinomycetes</taxon>
        <taxon>Kitasatosporales</taxon>
        <taxon>Streptomycetaceae</taxon>
        <taxon>Streptomyces</taxon>
    </lineage>
</organism>
<dbReference type="PROSITE" id="PS51737">
    <property type="entry name" value="RECOMBINASE_DNA_BIND"/>
    <property type="match status" value="1"/>
</dbReference>
<evidence type="ECO:0000256" key="1">
    <source>
        <dbReference type="SAM" id="Coils"/>
    </source>
</evidence>
<dbReference type="GO" id="GO:0003677">
    <property type="term" value="F:DNA binding"/>
    <property type="evidence" value="ECO:0007669"/>
    <property type="project" value="InterPro"/>
</dbReference>
<reference evidence="4" key="1">
    <citation type="submission" date="2022-10" db="EMBL/GenBank/DDBJ databases">
        <title>The complete genomes of actinobacterial strains from the NBC collection.</title>
        <authorList>
            <person name="Joergensen T.S."/>
            <person name="Alvarez Arevalo M."/>
            <person name="Sterndorff E.B."/>
            <person name="Faurdal D."/>
            <person name="Vuksanovic O."/>
            <person name="Mourched A.-S."/>
            <person name="Charusanti P."/>
            <person name="Shaw S."/>
            <person name="Blin K."/>
            <person name="Weber T."/>
        </authorList>
    </citation>
    <scope>NUCLEOTIDE SEQUENCE</scope>
    <source>
        <strain evidence="4">NBC_01393</strain>
    </source>
</reference>
<name>A0AAU3HZS1_9ACTN</name>
<feature type="coiled-coil region" evidence="1">
    <location>
        <begin position="462"/>
        <end position="489"/>
    </location>
</feature>
<gene>
    <name evidence="4" type="ORF">OG699_23100</name>
</gene>
<dbReference type="InterPro" id="IPR011109">
    <property type="entry name" value="DNA_bind_recombinase_dom"/>
</dbReference>
<dbReference type="Pfam" id="PF00239">
    <property type="entry name" value="Resolvase"/>
    <property type="match status" value="1"/>
</dbReference>
<feature type="domain" description="Recombinase" evidence="3">
    <location>
        <begin position="217"/>
        <end position="342"/>
    </location>
</feature>
<feature type="region of interest" description="Disordered" evidence="2">
    <location>
        <begin position="34"/>
        <end position="72"/>
    </location>
</feature>
<dbReference type="EMBL" id="CP109546">
    <property type="protein sequence ID" value="WTZ10611.1"/>
    <property type="molecule type" value="Genomic_DNA"/>
</dbReference>
<dbReference type="Gene3D" id="3.90.1750.20">
    <property type="entry name" value="Putative Large Serine Recombinase, Chain B, Domain 2"/>
    <property type="match status" value="1"/>
</dbReference>
<dbReference type="GO" id="GO:0000150">
    <property type="term" value="F:DNA strand exchange activity"/>
    <property type="evidence" value="ECO:0007669"/>
    <property type="project" value="InterPro"/>
</dbReference>
<feature type="compositionally biased region" description="Low complexity" evidence="2">
    <location>
        <begin position="34"/>
        <end position="46"/>
    </location>
</feature>
<evidence type="ECO:0000259" key="3">
    <source>
        <dbReference type="PROSITE" id="PS51737"/>
    </source>
</evidence>
<dbReference type="Pfam" id="PF07508">
    <property type="entry name" value="Recombinase"/>
    <property type="match status" value="1"/>
</dbReference>